<comment type="caution">
    <text evidence="3">The sequence shown here is derived from an EMBL/GenBank/DDBJ whole genome shotgun (WGS) entry which is preliminary data.</text>
</comment>
<keyword evidence="4" id="KW-1185">Reference proteome</keyword>
<feature type="domain" description="Reverse transcriptase Ty1/copia-type" evidence="2">
    <location>
        <begin position="1295"/>
        <end position="1432"/>
    </location>
</feature>
<feature type="region of interest" description="Disordered" evidence="1">
    <location>
        <begin position="198"/>
        <end position="230"/>
    </location>
</feature>
<feature type="compositionally biased region" description="Basic and acidic residues" evidence="1">
    <location>
        <begin position="981"/>
        <end position="995"/>
    </location>
</feature>
<accession>A0ABP0L854</accession>
<evidence type="ECO:0000313" key="4">
    <source>
        <dbReference type="Proteomes" id="UP001642464"/>
    </source>
</evidence>
<dbReference type="Proteomes" id="UP001642464">
    <property type="component" value="Unassembled WGS sequence"/>
</dbReference>
<reference evidence="3 4" key="1">
    <citation type="submission" date="2024-02" db="EMBL/GenBank/DDBJ databases">
        <authorList>
            <person name="Chen Y."/>
            <person name="Shah S."/>
            <person name="Dougan E. K."/>
            <person name="Thang M."/>
            <person name="Chan C."/>
        </authorList>
    </citation>
    <scope>NUCLEOTIDE SEQUENCE [LARGE SCALE GENOMIC DNA]</scope>
</reference>
<feature type="region of interest" description="Disordered" evidence="1">
    <location>
        <begin position="510"/>
        <end position="617"/>
    </location>
</feature>
<protein>
    <submittedName>
        <fullName evidence="3">Retrovirus-related Pol polyprotein from transposon TNT 1-94</fullName>
    </submittedName>
</protein>
<feature type="compositionally biased region" description="Basic and acidic residues" evidence="1">
    <location>
        <begin position="571"/>
        <end position="585"/>
    </location>
</feature>
<dbReference type="InterPro" id="IPR013103">
    <property type="entry name" value="RVT_2"/>
</dbReference>
<dbReference type="Pfam" id="PF07727">
    <property type="entry name" value="RVT_2"/>
    <property type="match status" value="1"/>
</dbReference>
<feature type="region of interest" description="Disordered" evidence="1">
    <location>
        <begin position="942"/>
        <end position="1035"/>
    </location>
</feature>
<feature type="compositionally biased region" description="Low complexity" evidence="1">
    <location>
        <begin position="996"/>
        <end position="1008"/>
    </location>
</feature>
<feature type="compositionally biased region" description="Acidic residues" evidence="1">
    <location>
        <begin position="217"/>
        <end position="230"/>
    </location>
</feature>
<proteinExistence type="predicted"/>
<feature type="compositionally biased region" description="Acidic residues" evidence="1">
    <location>
        <begin position="274"/>
        <end position="284"/>
    </location>
</feature>
<feature type="compositionally biased region" description="Pro residues" evidence="1">
    <location>
        <begin position="337"/>
        <end position="358"/>
    </location>
</feature>
<feature type="compositionally biased region" description="Basic and acidic residues" evidence="1">
    <location>
        <begin position="519"/>
        <end position="534"/>
    </location>
</feature>
<gene>
    <name evidence="3" type="ORF">SCF082_LOCUS21151</name>
</gene>
<feature type="compositionally biased region" description="Low complexity" evidence="1">
    <location>
        <begin position="1016"/>
        <end position="1029"/>
    </location>
</feature>
<evidence type="ECO:0000313" key="3">
    <source>
        <dbReference type="EMBL" id="CAK9035138.1"/>
    </source>
</evidence>
<evidence type="ECO:0000256" key="1">
    <source>
        <dbReference type="SAM" id="MobiDB-lite"/>
    </source>
</evidence>
<dbReference type="EMBL" id="CAXAMM010014958">
    <property type="protein sequence ID" value="CAK9035138.1"/>
    <property type="molecule type" value="Genomic_DNA"/>
</dbReference>
<organism evidence="3 4">
    <name type="scientific">Durusdinium trenchii</name>
    <dbReference type="NCBI Taxonomy" id="1381693"/>
    <lineage>
        <taxon>Eukaryota</taxon>
        <taxon>Sar</taxon>
        <taxon>Alveolata</taxon>
        <taxon>Dinophyceae</taxon>
        <taxon>Suessiales</taxon>
        <taxon>Symbiodiniaceae</taxon>
        <taxon>Durusdinium</taxon>
    </lineage>
</organism>
<feature type="compositionally biased region" description="Basic residues" evidence="1">
    <location>
        <begin position="544"/>
        <end position="570"/>
    </location>
</feature>
<feature type="compositionally biased region" description="Basic and acidic residues" evidence="1">
    <location>
        <begin position="957"/>
        <end position="970"/>
    </location>
</feature>
<evidence type="ECO:0000259" key="2">
    <source>
        <dbReference type="Pfam" id="PF07727"/>
    </source>
</evidence>
<feature type="compositionally biased region" description="Acidic residues" evidence="1">
    <location>
        <begin position="586"/>
        <end position="599"/>
    </location>
</feature>
<feature type="compositionally biased region" description="Basic and acidic residues" evidence="1">
    <location>
        <begin position="257"/>
        <end position="273"/>
    </location>
</feature>
<sequence>MKSKEQVKLVDNKGLGKPEKFSGDIEKFLPWKIKTTSYLVSIRKDLREVLVWSEECDQAITKAMMDTTYGHAADELDRIDNIHELSKELWDALLMLTDKEPFDIVLNANECGLESWRRLTRRYDPSTGGLYERRKDASGNRPVLAEDIKVNVIERLVPAELERRLVLNRDRFRTFDAMLGEIQSYVEHSTGNRIKVVNSQGKSKGGKPKKNVNNMEQEGEEPEAEDWDAAEAEDTGEAAAYGLTLYCLDDDESDSWEDPRHITENEAMDRGLESDVDYGSDDGAEPQPSQLVQPGSVNEEQASSLYHGSRAVPMAKSPGTPAGSPSPSPDLYGGWPPNTPEGPPPGWKPPEPKGPPPKRASAVASTSGSRMIAMLKAALGTQLMLQPDSMEDPEAKAKAKAMMSALAKRPPRAPPITSENINDFTFHDSRYHAEIEKGVPHNVAWRNARQRRRAIVRRKQGTKERAIERQRLDLQWHERYDNPESAHGPERIDEDNLNCGVETVVVGKAGGTTVTPFGGRERNDFSQFPQEERMLLNSDPNKKQKDKRVRSMQYRQKRNRARNHARKMARLNREPLVLKENPNWKEEDDNEDFEIDDFSPPDKPRDQHGSGGPDGGFGAAPATVCSFGADGAWEGWQYAELNLDTGAAITAVPADFAKGYPRNEPNGANYKAANGEAIQDQGGVTLSGTDKNGIEIPLDCRVCASNTEAGKAYAKAMKELIQTYGHEMPVVCNRRGIYVMDYWAILRLVQLEEMAWRMQMFQPLQLEQGQMMKRRKSKLICKLVRNRDRRSSRENRISLHKLRWTNMKPQGVRFIAAGVFIAKERATADRHPSRELDEDDTQMPTLSLDYFYMNQNTEATLPRIVVKCHKTKRFWASVVPKKGDDPFATAWLGGVLDDAGFTKVLLKSDGPLPPAPPGLGGEAEGEVLVLRPRVPLDVEMAAGEAAGEPLADAEAGSEIRRREVEREDSPKRRKGGSPVPKGEKRTAQVEVEELHAQAQQAGGPASGSTDRPAQDASSGAVVAGSAPAGERQQESNQEMLHLCSLLREVVARGKVAEIFSPPRVAAQAQVVGLAPGFSIDLSTQRGDGLHWDLSKDSRVQDLMQLIEHEQPEFLGGSPPCGPFSKLQNLVDARNNVTKEVRAKRLAAGKRHLRTAVTYRDKWIQEDTSIMNTQTDPCHGRNVPFNLCERVYPPRLVHAILVGIRQQLERDGEVQSFDHNPVPDAGLVINEEEEYYNHLPDSDEHIAEPVIDARTGAELDVEKVKEARREELAWVHRQQIYAKVPTKEAQRAGKPIISMKWIDRNKGDNEHPNYRSRLVCREVKRAKNAEHIPEYASFSAMPPLESLKILLSLMATLRKSKLSSPLKVKLLDISRAHFYGEAERDVFVELPEGDRTPGYCGRLLRSMYGARDASAIWQRSYTEVLLAAGFVKNPA</sequence>
<feature type="region of interest" description="Disordered" evidence="1">
    <location>
        <begin position="251"/>
        <end position="368"/>
    </location>
</feature>
<feature type="compositionally biased region" description="Polar residues" evidence="1">
    <location>
        <begin position="287"/>
        <end position="306"/>
    </location>
</feature>
<name>A0ABP0L854_9DINO</name>